<dbReference type="SUPFAM" id="SSF57667">
    <property type="entry name" value="beta-beta-alpha zinc fingers"/>
    <property type="match status" value="1"/>
</dbReference>
<dbReference type="OrthoDB" id="6077919at2759"/>
<feature type="region of interest" description="Disordered" evidence="2">
    <location>
        <begin position="61"/>
        <end position="94"/>
    </location>
</feature>
<gene>
    <name evidence="5" type="primary">LOC107304538</name>
</gene>
<dbReference type="InterPro" id="IPR036236">
    <property type="entry name" value="Znf_C2H2_sf"/>
</dbReference>
<dbReference type="EnsemblPlants" id="OB07G17730.1">
    <property type="protein sequence ID" value="OB07G17730.1"/>
    <property type="gene ID" value="OB07G17730"/>
</dbReference>
<feature type="compositionally biased region" description="Basic residues" evidence="2">
    <location>
        <begin position="233"/>
        <end position="242"/>
    </location>
</feature>
<dbReference type="RefSeq" id="XP_015694606.1">
    <property type="nucleotide sequence ID" value="XM_015839120.2"/>
</dbReference>
<dbReference type="Proteomes" id="UP000006038">
    <property type="component" value="Chromosome 7"/>
</dbReference>
<feature type="signal peptide" evidence="3">
    <location>
        <begin position="1"/>
        <end position="26"/>
    </location>
</feature>
<dbReference type="GeneID" id="107304538"/>
<dbReference type="InterPro" id="IPR013087">
    <property type="entry name" value="Znf_C2H2_type"/>
</dbReference>
<dbReference type="STRING" id="4533.J3MK41"/>
<evidence type="ECO:0000313" key="6">
    <source>
        <dbReference type="Proteomes" id="UP000006038"/>
    </source>
</evidence>
<evidence type="ECO:0000256" key="3">
    <source>
        <dbReference type="SAM" id="SignalP"/>
    </source>
</evidence>
<protein>
    <recommendedName>
        <fullName evidence="4">C2H2-type domain-containing protein</fullName>
    </recommendedName>
</protein>
<evidence type="ECO:0000256" key="1">
    <source>
        <dbReference type="PROSITE-ProRule" id="PRU00042"/>
    </source>
</evidence>
<feature type="compositionally biased region" description="Low complexity" evidence="2">
    <location>
        <begin position="77"/>
        <end position="88"/>
    </location>
</feature>
<dbReference type="PROSITE" id="PS00028">
    <property type="entry name" value="ZINC_FINGER_C2H2_1"/>
    <property type="match status" value="2"/>
</dbReference>
<dbReference type="OMA" id="GHMAGHH"/>
<dbReference type="PANTHER" id="PTHR47591">
    <property type="entry name" value="ZINC FINGER PROTEIN ZAT2-RELATED"/>
    <property type="match status" value="1"/>
</dbReference>
<keyword evidence="6" id="KW-1185">Reference proteome</keyword>
<dbReference type="GO" id="GO:0008270">
    <property type="term" value="F:zinc ion binding"/>
    <property type="evidence" value="ECO:0007669"/>
    <property type="project" value="UniProtKB-KW"/>
</dbReference>
<dbReference type="PANTHER" id="PTHR47591:SF1">
    <property type="entry name" value="ZINC FINGER PROTEIN ZAT2-RELATED"/>
    <property type="match status" value="1"/>
</dbReference>
<evidence type="ECO:0000256" key="2">
    <source>
        <dbReference type="SAM" id="MobiDB-lite"/>
    </source>
</evidence>
<sequence>MSKCRCILFWPSVVILQAVCCWLVVAGGNSSQQVVVAAAASGQIGGAPECLQDPRLSPMSWHARDDLVGDDDDLADHGAAPAQQPEAEAAADAEAGDVDLDGGEVECPVCGKRFRNDKSMFGHLRSHPNRGYKGATPPLNLSTTPSSSLPAAVDDTLLLLPFRDSSNQSMLSVADVCLSTYEKMAACVMATLRYRYRPRRQLQQPQAQAAAAGAGIGEVGTSSTMEGDVIHRDGRRKGKRKLTKEPLREKELKRRHYTCKHCNEEFSTHQALGGHMAGNHKEKRILKEAQLARSAMILEQKQPDMNLGLKEEQPERSRLVLREKQPDVYQDRVIDQTMDDDWEETEIDGSNAVPVAEEEDGHPPFGFDLNVEAPEQE</sequence>
<dbReference type="Gramene" id="OB07G17730.1">
    <property type="protein sequence ID" value="OB07G17730.1"/>
    <property type="gene ID" value="OB07G17730"/>
</dbReference>
<name>J3MK41_ORYBR</name>
<feature type="domain" description="C2H2-type" evidence="4">
    <location>
        <begin position="257"/>
        <end position="285"/>
    </location>
</feature>
<dbReference type="AlphaFoldDB" id="J3MK41"/>
<dbReference type="SMART" id="SM00355">
    <property type="entry name" value="ZnF_C2H2"/>
    <property type="match status" value="2"/>
</dbReference>
<dbReference type="Pfam" id="PF13912">
    <property type="entry name" value="zf-C2H2_6"/>
    <property type="match status" value="2"/>
</dbReference>
<dbReference type="eggNOG" id="ENOG502SCNG">
    <property type="taxonomic scope" value="Eukaryota"/>
</dbReference>
<feature type="chain" id="PRO_5003774881" description="C2H2-type domain-containing protein" evidence="3">
    <location>
        <begin position="27"/>
        <end position="377"/>
    </location>
</feature>
<accession>J3MK41</accession>
<dbReference type="KEGG" id="obr:107304538"/>
<dbReference type="Gene3D" id="3.30.160.60">
    <property type="entry name" value="Classic Zinc Finger"/>
    <property type="match status" value="1"/>
</dbReference>
<dbReference type="HOGENOM" id="CLU_050939_0_0_1"/>
<feature type="domain" description="C2H2-type" evidence="4">
    <location>
        <begin position="105"/>
        <end position="132"/>
    </location>
</feature>
<dbReference type="PROSITE" id="PS50157">
    <property type="entry name" value="ZINC_FINGER_C2H2_2"/>
    <property type="match status" value="2"/>
</dbReference>
<reference evidence="5" key="1">
    <citation type="journal article" date="2013" name="Nat. Commun.">
        <title>Whole-genome sequencing of Oryza brachyantha reveals mechanisms underlying Oryza genome evolution.</title>
        <authorList>
            <person name="Chen J."/>
            <person name="Huang Q."/>
            <person name="Gao D."/>
            <person name="Wang J."/>
            <person name="Lang Y."/>
            <person name="Liu T."/>
            <person name="Li B."/>
            <person name="Bai Z."/>
            <person name="Luis Goicoechea J."/>
            <person name="Liang C."/>
            <person name="Chen C."/>
            <person name="Zhang W."/>
            <person name="Sun S."/>
            <person name="Liao Y."/>
            <person name="Zhang X."/>
            <person name="Yang L."/>
            <person name="Song C."/>
            <person name="Wang M."/>
            <person name="Shi J."/>
            <person name="Liu G."/>
            <person name="Liu J."/>
            <person name="Zhou H."/>
            <person name="Zhou W."/>
            <person name="Yu Q."/>
            <person name="An N."/>
            <person name="Chen Y."/>
            <person name="Cai Q."/>
            <person name="Wang B."/>
            <person name="Liu B."/>
            <person name="Min J."/>
            <person name="Huang Y."/>
            <person name="Wu H."/>
            <person name="Li Z."/>
            <person name="Zhang Y."/>
            <person name="Yin Y."/>
            <person name="Song W."/>
            <person name="Jiang J."/>
            <person name="Jackson S.A."/>
            <person name="Wing R.A."/>
            <person name="Wang J."/>
            <person name="Chen M."/>
        </authorList>
    </citation>
    <scope>NUCLEOTIDE SEQUENCE [LARGE SCALE GENOMIC DNA]</scope>
    <source>
        <strain evidence="5">cv. IRGC 101232</strain>
    </source>
</reference>
<keyword evidence="1" id="KW-0862">Zinc</keyword>
<organism evidence="5">
    <name type="scientific">Oryza brachyantha</name>
    <name type="common">malo sina</name>
    <dbReference type="NCBI Taxonomy" id="4533"/>
    <lineage>
        <taxon>Eukaryota</taxon>
        <taxon>Viridiplantae</taxon>
        <taxon>Streptophyta</taxon>
        <taxon>Embryophyta</taxon>
        <taxon>Tracheophyta</taxon>
        <taxon>Spermatophyta</taxon>
        <taxon>Magnoliopsida</taxon>
        <taxon>Liliopsida</taxon>
        <taxon>Poales</taxon>
        <taxon>Poaceae</taxon>
        <taxon>BOP clade</taxon>
        <taxon>Oryzoideae</taxon>
        <taxon>Oryzeae</taxon>
        <taxon>Oryzinae</taxon>
        <taxon>Oryza</taxon>
    </lineage>
</organism>
<reference evidence="5" key="2">
    <citation type="submission" date="2013-04" db="UniProtKB">
        <authorList>
            <consortium name="EnsemblPlants"/>
        </authorList>
    </citation>
    <scope>IDENTIFICATION</scope>
</reference>
<feature type="region of interest" description="Disordered" evidence="2">
    <location>
        <begin position="353"/>
        <end position="377"/>
    </location>
</feature>
<feature type="region of interest" description="Disordered" evidence="2">
    <location>
        <begin position="213"/>
        <end position="246"/>
    </location>
</feature>
<keyword evidence="1" id="KW-0479">Metal-binding</keyword>
<evidence type="ECO:0000313" key="5">
    <source>
        <dbReference type="EnsemblPlants" id="OB07G17730.1"/>
    </source>
</evidence>
<keyword evidence="3" id="KW-0732">Signal</keyword>
<keyword evidence="1" id="KW-0863">Zinc-finger</keyword>
<proteinExistence type="predicted"/>
<evidence type="ECO:0000259" key="4">
    <source>
        <dbReference type="PROSITE" id="PS50157"/>
    </source>
</evidence>